<gene>
    <name evidence="1" type="ORF">GCM10010515_31060</name>
</gene>
<organism evidence="1 2">
    <name type="scientific">Streptomyces fructofermentans</name>
    <dbReference type="NCBI Taxonomy" id="152141"/>
    <lineage>
        <taxon>Bacteria</taxon>
        <taxon>Bacillati</taxon>
        <taxon>Actinomycetota</taxon>
        <taxon>Actinomycetes</taxon>
        <taxon>Kitasatosporales</taxon>
        <taxon>Streptomycetaceae</taxon>
        <taxon>Streptomyces</taxon>
    </lineage>
</organism>
<dbReference type="AlphaFoldDB" id="A0A918KGT9"/>
<keyword evidence="2" id="KW-1185">Reference proteome</keyword>
<dbReference type="EMBL" id="BMWD01000009">
    <property type="protein sequence ID" value="GGX61052.1"/>
    <property type="molecule type" value="Genomic_DNA"/>
</dbReference>
<reference evidence="1" key="1">
    <citation type="journal article" date="2014" name="Int. J. Syst. Evol. Microbiol.">
        <title>Complete genome sequence of Corynebacterium casei LMG S-19264T (=DSM 44701T), isolated from a smear-ripened cheese.</title>
        <authorList>
            <consortium name="US DOE Joint Genome Institute (JGI-PGF)"/>
            <person name="Walter F."/>
            <person name="Albersmeier A."/>
            <person name="Kalinowski J."/>
            <person name="Ruckert C."/>
        </authorList>
    </citation>
    <scope>NUCLEOTIDE SEQUENCE</scope>
    <source>
        <strain evidence="1">JCM 4956</strain>
    </source>
</reference>
<name>A0A918KGT9_9ACTN</name>
<dbReference type="Proteomes" id="UP000645555">
    <property type="component" value="Unassembled WGS sequence"/>
</dbReference>
<proteinExistence type="predicted"/>
<protein>
    <submittedName>
        <fullName evidence="1">Uncharacterized protein</fullName>
    </submittedName>
</protein>
<evidence type="ECO:0000313" key="1">
    <source>
        <dbReference type="EMBL" id="GGX61052.1"/>
    </source>
</evidence>
<accession>A0A918KGT9</accession>
<comment type="caution">
    <text evidence="1">The sequence shown here is derived from an EMBL/GenBank/DDBJ whole genome shotgun (WGS) entry which is preliminary data.</text>
</comment>
<evidence type="ECO:0000313" key="2">
    <source>
        <dbReference type="Proteomes" id="UP000645555"/>
    </source>
</evidence>
<reference evidence="1" key="2">
    <citation type="submission" date="2020-09" db="EMBL/GenBank/DDBJ databases">
        <authorList>
            <person name="Sun Q."/>
            <person name="Ohkuma M."/>
        </authorList>
    </citation>
    <scope>NUCLEOTIDE SEQUENCE</scope>
    <source>
        <strain evidence="1">JCM 4956</strain>
    </source>
</reference>
<sequence>MNGNSFCAAGTPPTTGAGAAWAARGWRLAVARATAPTAAARRKAVLPRKLNLLLVNIIPFMGI</sequence>